<keyword evidence="4" id="KW-1185">Reference proteome</keyword>
<dbReference type="InterPro" id="IPR013780">
    <property type="entry name" value="Glyco_hydro_b"/>
</dbReference>
<feature type="domain" description="Glycosyl hydrolase family 98 putative carbohydrate-binding module" evidence="2">
    <location>
        <begin position="1131"/>
        <end position="1281"/>
    </location>
</feature>
<dbReference type="InterPro" id="IPR038637">
    <property type="entry name" value="NPCBM_sf"/>
</dbReference>
<dbReference type="SUPFAM" id="SSF74650">
    <property type="entry name" value="Galactose mutarotase-like"/>
    <property type="match status" value="1"/>
</dbReference>
<dbReference type="SUPFAM" id="SSF49785">
    <property type="entry name" value="Galactose-binding domain-like"/>
    <property type="match status" value="1"/>
</dbReference>
<dbReference type="Proteomes" id="UP000182130">
    <property type="component" value="Unassembled WGS sequence"/>
</dbReference>
<dbReference type="Gene3D" id="3.20.20.80">
    <property type="entry name" value="Glycosidases"/>
    <property type="match status" value="1"/>
</dbReference>
<dbReference type="PANTHER" id="PTHR43863:SF2">
    <property type="entry name" value="MALTASE-GLUCOAMYLASE"/>
    <property type="match status" value="1"/>
</dbReference>
<protein>
    <recommendedName>
        <fullName evidence="2">Glycosyl hydrolase family 98 putative carbohydrate-binding module domain-containing protein</fullName>
    </recommendedName>
</protein>
<evidence type="ECO:0000259" key="2">
    <source>
        <dbReference type="SMART" id="SM00776"/>
    </source>
</evidence>
<gene>
    <name evidence="3" type="ORF">SAMN05216555_10644</name>
</gene>
<dbReference type="Pfam" id="PF17137">
    <property type="entry name" value="DUF5110"/>
    <property type="match status" value="1"/>
</dbReference>
<dbReference type="GO" id="GO:0005975">
    <property type="term" value="P:carbohydrate metabolic process"/>
    <property type="evidence" value="ECO:0007669"/>
    <property type="project" value="InterPro"/>
</dbReference>
<sequence>MSSPSTRLPGSARRGARASTLGCLRTRTTALALAAVLAASALPSLAFAAPAAAAPGDPAAIKTVTPEVPVDASGVPLGMITGFRQHNNVVELAAETGAVRVTFVDESNFRLEADPSGSFTDPANTDQGDPARTANIVVGKDRFGGAAVTVTDGALITIKTAKVTLEIDKATTRLTVSRADGSLVFAESAPITFGAKSATQHLQPRQDEQFIGGGMQNGRSVHTGALINIARNFDWDDDGYPNAVPYYMSSKGYGVLRNTFARGSYDFGGQPSTTHEEKRFDAYYFVGDYKQSLGAYTTLTGKPMMPPVYALEYGDADCYNRSNPGYSSSGYGDPDGAKQRTPDAIKTARKFVENDMPAGWMLVNDGYGCEYQELPETVANIEHETDLKVGLWTQRSLTNQAYEVGEAGVRLRKLDVAWVGQGYRQALTGCEAAHGGIEQYSDARGTSLMVEGWAGSQRCGMQWTGDHSGNLDAVRWQVSALTGAGNSGLAFTTGDVDGIFGGSAESYVRDLQWKSFAPALYSMSGWAPKDKRPWLYGDEATVINRKYLQLRQQLMPFIYTLAQESAATGVSMMRSMALEFPEQQWSYGDEANKQFMLGKDFLVAPVFTQTDVRNGIFLPAGQQWVDYWTGKLYQGGQILNGYNAPLDRLPVFVRAGAVVPQGIVARNASLVPEDSPITLDVYAKGRSSFALYEDDKVTRDYKDGKASRQRFDVDAPDYGPGTVSVTIGAREGAYAGKAAARPYQLTVHAGSAPSEVRLGAALLPKLTGKDAFDAAATGWYFDPANNGTVHVRAGTIASDKSASVLLKQAGPLGGASQEAVAAEVRVTTGKQVFQDQETTVTAEFVNTGKSTKSNVKITPSLPEGWTVKSAGGDTTAAVPGGGSATASFVVSPGSSAKAGPQTVRFAASYTAADGTAQTVAGANQIYVAYGSLAAAYNNISVTTVANKALGNFDGGGATFAAEQLATAPIPAGGVRPGSTVTVNAGTPKQVDFTWPAAGPDVPNAVALSGQTIAASGKGTHLAVLGSAAVGGGTSPVLTLTYTDGSSEKQSIFFPNWLQPSVLNGAVVAVSEMGRNNANGPSPEYTQYKYQAFANTVRLNPTKELASVTLPTDTRVKFFDWKVSTQPLPEAPRGTVYASETPWVDAVNGYGVIGINVTNKDSATSPDKPLAINYTDPATGTQPSYSKGLGVHALSRITYYLGGKCSSFTSQVGLESGFGGNIIFKVNADGVNKYQSRTYTPGFAPEAAAVDVRGAAYVELVVEPSGSINGAHGVWGDAKFTCEP</sequence>
<dbReference type="Gene3D" id="2.60.40.1180">
    <property type="entry name" value="Golgi alpha-mannosidase II"/>
    <property type="match status" value="2"/>
</dbReference>
<dbReference type="RefSeq" id="WP_074588501.1">
    <property type="nucleotide sequence ID" value="NZ_FNEI01000006.1"/>
</dbReference>
<dbReference type="InterPro" id="IPR013222">
    <property type="entry name" value="Glyco_hyd_98_carb-bd"/>
</dbReference>
<dbReference type="OrthoDB" id="176168at2"/>
<dbReference type="GO" id="GO:0004553">
    <property type="term" value="F:hydrolase activity, hydrolyzing O-glycosyl compounds"/>
    <property type="evidence" value="ECO:0007669"/>
    <property type="project" value="InterPro"/>
</dbReference>
<dbReference type="InterPro" id="IPR000322">
    <property type="entry name" value="Glyco_hydro_31_TIM"/>
</dbReference>
<dbReference type="InterPro" id="IPR033403">
    <property type="entry name" value="DUF5110"/>
</dbReference>
<dbReference type="STRING" id="1045773.SAMN05216555_10644"/>
<dbReference type="Gene3D" id="2.60.40.1760">
    <property type="entry name" value="glycosyl hydrolase (family 31)"/>
    <property type="match status" value="1"/>
</dbReference>
<dbReference type="SUPFAM" id="SSF51011">
    <property type="entry name" value="Glycosyl hydrolase domain"/>
    <property type="match status" value="1"/>
</dbReference>
<dbReference type="SUPFAM" id="SSF51445">
    <property type="entry name" value="(Trans)glycosidases"/>
    <property type="match status" value="1"/>
</dbReference>
<dbReference type="InterPro" id="IPR051816">
    <property type="entry name" value="Glycosyl_Hydrolase_31"/>
</dbReference>
<accession>A0A1G8Q2L1</accession>
<proteinExistence type="inferred from homology"/>
<dbReference type="GO" id="GO:0030246">
    <property type="term" value="F:carbohydrate binding"/>
    <property type="evidence" value="ECO:0007669"/>
    <property type="project" value="InterPro"/>
</dbReference>
<reference evidence="4" key="1">
    <citation type="submission" date="2016-10" db="EMBL/GenBank/DDBJ databases">
        <authorList>
            <person name="Varghese N."/>
            <person name="Submissions S."/>
        </authorList>
    </citation>
    <scope>NUCLEOTIDE SEQUENCE [LARGE SCALE GENOMIC DNA]</scope>
    <source>
        <strain evidence="4">CGMCC 1.10783</strain>
    </source>
</reference>
<comment type="similarity">
    <text evidence="1">Belongs to the glycosyl hydrolase 31 family.</text>
</comment>
<dbReference type="SMART" id="SM00776">
    <property type="entry name" value="NPCBM"/>
    <property type="match status" value="1"/>
</dbReference>
<dbReference type="InterPro" id="IPR011013">
    <property type="entry name" value="Gal_mutarotase_sf_dom"/>
</dbReference>
<dbReference type="Pfam" id="PF01055">
    <property type="entry name" value="Glyco_hydro_31_2nd"/>
    <property type="match status" value="1"/>
</dbReference>
<evidence type="ECO:0000256" key="1">
    <source>
        <dbReference type="ARBA" id="ARBA00007806"/>
    </source>
</evidence>
<dbReference type="Gene3D" id="2.60.120.1060">
    <property type="entry name" value="NPCBM/NEW2 domain"/>
    <property type="match status" value="1"/>
</dbReference>
<name>A0A1G8Q2L1_9MICC</name>
<dbReference type="InterPro" id="IPR018905">
    <property type="entry name" value="A-galactase_NEW3"/>
</dbReference>
<dbReference type="InterPro" id="IPR008979">
    <property type="entry name" value="Galactose-bd-like_sf"/>
</dbReference>
<dbReference type="InterPro" id="IPR025887">
    <property type="entry name" value="Glyco_hydro_31_N_dom"/>
</dbReference>
<evidence type="ECO:0000313" key="3">
    <source>
        <dbReference type="EMBL" id="SDI98999.1"/>
    </source>
</evidence>
<dbReference type="InterPro" id="IPR048395">
    <property type="entry name" value="Glyco_hydro_31_C"/>
</dbReference>
<dbReference type="EMBL" id="FNEI01000006">
    <property type="protein sequence ID" value="SDI98999.1"/>
    <property type="molecule type" value="Genomic_DNA"/>
</dbReference>
<dbReference type="Pfam" id="PF21365">
    <property type="entry name" value="Glyco_hydro_31_3rd"/>
    <property type="match status" value="1"/>
</dbReference>
<dbReference type="PANTHER" id="PTHR43863">
    <property type="entry name" value="HYDROLASE, PUTATIVE (AFU_ORTHOLOGUE AFUA_1G03140)-RELATED"/>
    <property type="match status" value="1"/>
</dbReference>
<dbReference type="Pfam" id="PF13802">
    <property type="entry name" value="Gal_mutarotas_2"/>
    <property type="match status" value="1"/>
</dbReference>
<dbReference type="CDD" id="cd14752">
    <property type="entry name" value="GH31_N"/>
    <property type="match status" value="1"/>
</dbReference>
<dbReference type="CDD" id="cd06596">
    <property type="entry name" value="GH31_CPE1046"/>
    <property type="match status" value="1"/>
</dbReference>
<dbReference type="Pfam" id="PF08305">
    <property type="entry name" value="NPCBM"/>
    <property type="match status" value="1"/>
</dbReference>
<evidence type="ECO:0000313" key="4">
    <source>
        <dbReference type="Proteomes" id="UP000182130"/>
    </source>
</evidence>
<dbReference type="InterPro" id="IPR017853">
    <property type="entry name" value="GH"/>
</dbReference>
<organism evidence="3 4">
    <name type="scientific">Arthrobacter cupressi</name>
    <dbReference type="NCBI Taxonomy" id="1045773"/>
    <lineage>
        <taxon>Bacteria</taxon>
        <taxon>Bacillati</taxon>
        <taxon>Actinomycetota</taxon>
        <taxon>Actinomycetes</taxon>
        <taxon>Micrococcales</taxon>
        <taxon>Micrococcaceae</taxon>
        <taxon>Arthrobacter</taxon>
    </lineage>
</organism>
<dbReference type="Pfam" id="PF10633">
    <property type="entry name" value="NPCBM_assoc"/>
    <property type="match status" value="1"/>
</dbReference>